<accession>A0AAV1W667</accession>
<reference evidence="1 2" key="1">
    <citation type="submission" date="2024-03" db="EMBL/GenBank/DDBJ databases">
        <authorList>
            <person name="Martinez-Hernandez J."/>
        </authorList>
    </citation>
    <scope>NUCLEOTIDE SEQUENCE [LARGE SCALE GENOMIC DNA]</scope>
</reference>
<evidence type="ECO:0000313" key="2">
    <source>
        <dbReference type="Proteomes" id="UP001497480"/>
    </source>
</evidence>
<gene>
    <name evidence="1" type="ORF">LLUT_LOCUS5915</name>
</gene>
<organism evidence="1 2">
    <name type="scientific">Lupinus luteus</name>
    <name type="common">European yellow lupine</name>
    <dbReference type="NCBI Taxonomy" id="3873"/>
    <lineage>
        <taxon>Eukaryota</taxon>
        <taxon>Viridiplantae</taxon>
        <taxon>Streptophyta</taxon>
        <taxon>Embryophyta</taxon>
        <taxon>Tracheophyta</taxon>
        <taxon>Spermatophyta</taxon>
        <taxon>Magnoliopsida</taxon>
        <taxon>eudicotyledons</taxon>
        <taxon>Gunneridae</taxon>
        <taxon>Pentapetalae</taxon>
        <taxon>rosids</taxon>
        <taxon>fabids</taxon>
        <taxon>Fabales</taxon>
        <taxon>Fabaceae</taxon>
        <taxon>Papilionoideae</taxon>
        <taxon>50 kb inversion clade</taxon>
        <taxon>genistoids sensu lato</taxon>
        <taxon>core genistoids</taxon>
        <taxon>Genisteae</taxon>
        <taxon>Lupinus</taxon>
    </lineage>
</organism>
<comment type="caution">
    <text evidence="1">The sequence shown here is derived from an EMBL/GenBank/DDBJ whole genome shotgun (WGS) entry which is preliminary data.</text>
</comment>
<keyword evidence="2" id="KW-1185">Reference proteome</keyword>
<dbReference type="AlphaFoldDB" id="A0AAV1W667"/>
<dbReference type="Proteomes" id="UP001497480">
    <property type="component" value="Unassembled WGS sequence"/>
</dbReference>
<sequence>MGLNSSDTRVIGDMMVAEKVILFIDGGTRLHRGCYSAKYDLQVLPRTHVSALCIFLAC</sequence>
<dbReference type="EMBL" id="CAXHTB010000004">
    <property type="protein sequence ID" value="CAL0304855.1"/>
    <property type="molecule type" value="Genomic_DNA"/>
</dbReference>
<name>A0AAV1W667_LUPLU</name>
<evidence type="ECO:0000313" key="1">
    <source>
        <dbReference type="EMBL" id="CAL0304855.1"/>
    </source>
</evidence>
<proteinExistence type="predicted"/>
<protein>
    <submittedName>
        <fullName evidence="1">Uncharacterized protein</fullName>
    </submittedName>
</protein>